<keyword evidence="1" id="KW-1133">Transmembrane helix</keyword>
<evidence type="ECO:0000256" key="1">
    <source>
        <dbReference type="SAM" id="Phobius"/>
    </source>
</evidence>
<proteinExistence type="predicted"/>
<dbReference type="RefSeq" id="WP_091294487.1">
    <property type="nucleotide sequence ID" value="NZ_FNON01000007.1"/>
</dbReference>
<dbReference type="OrthoDB" id="5186135at2"/>
<keyword evidence="1" id="KW-0812">Transmembrane</keyword>
<keyword evidence="3" id="KW-1185">Reference proteome</keyword>
<feature type="transmembrane region" description="Helical" evidence="1">
    <location>
        <begin position="82"/>
        <end position="103"/>
    </location>
</feature>
<sequence length="121" mass="13628">MNERKRVTVTRSTTSARPRQYPVRQEIDEETDIGGLYVGSLIRAQLRLGITVCLAVGGTLAAIPALFWIFPAVRDIRLFGVGLPWLLLGVLVYPCVVLVAWILSRCAERKEREFAEMVDRL</sequence>
<keyword evidence="1" id="KW-0472">Membrane</keyword>
<name>A0A1H3N3N7_9PSEU</name>
<dbReference type="STRING" id="589385.SAMN05421504_107121"/>
<protein>
    <submittedName>
        <fullName evidence="2">Uncharacterized protein</fullName>
    </submittedName>
</protein>
<dbReference type="EMBL" id="FNON01000007">
    <property type="protein sequence ID" value="SDY83547.1"/>
    <property type="molecule type" value="Genomic_DNA"/>
</dbReference>
<dbReference type="Proteomes" id="UP000199515">
    <property type="component" value="Unassembled WGS sequence"/>
</dbReference>
<gene>
    <name evidence="2" type="ORF">SAMN05421504_107121</name>
</gene>
<accession>A0A1H3N3N7</accession>
<dbReference type="AlphaFoldDB" id="A0A1H3N3N7"/>
<organism evidence="2 3">
    <name type="scientific">Amycolatopsis xylanica</name>
    <dbReference type="NCBI Taxonomy" id="589385"/>
    <lineage>
        <taxon>Bacteria</taxon>
        <taxon>Bacillati</taxon>
        <taxon>Actinomycetota</taxon>
        <taxon>Actinomycetes</taxon>
        <taxon>Pseudonocardiales</taxon>
        <taxon>Pseudonocardiaceae</taxon>
        <taxon>Amycolatopsis</taxon>
    </lineage>
</organism>
<reference evidence="2 3" key="1">
    <citation type="submission" date="2016-10" db="EMBL/GenBank/DDBJ databases">
        <authorList>
            <person name="de Groot N.N."/>
        </authorList>
    </citation>
    <scope>NUCLEOTIDE SEQUENCE [LARGE SCALE GENOMIC DNA]</scope>
    <source>
        <strain evidence="2 3">CPCC 202699</strain>
    </source>
</reference>
<evidence type="ECO:0000313" key="2">
    <source>
        <dbReference type="EMBL" id="SDY83547.1"/>
    </source>
</evidence>
<evidence type="ECO:0000313" key="3">
    <source>
        <dbReference type="Proteomes" id="UP000199515"/>
    </source>
</evidence>
<feature type="transmembrane region" description="Helical" evidence="1">
    <location>
        <begin position="48"/>
        <end position="70"/>
    </location>
</feature>